<keyword evidence="4 7" id="KW-0812">Transmembrane</keyword>
<proteinExistence type="inferred from homology"/>
<dbReference type="PANTHER" id="PTHR11058">
    <property type="entry name" value="NADH-UBIQUINONE OXIDOREDUCTASE CHAIN 3"/>
    <property type="match status" value="1"/>
</dbReference>
<dbReference type="InterPro" id="IPR038430">
    <property type="entry name" value="NDAH_ubi_oxred_su3_sf"/>
</dbReference>
<evidence type="ECO:0000256" key="3">
    <source>
        <dbReference type="ARBA" id="ARBA00022448"/>
    </source>
</evidence>
<feature type="transmembrane region" description="Helical" evidence="8">
    <location>
        <begin position="91"/>
        <end position="112"/>
    </location>
</feature>
<dbReference type="InterPro" id="IPR000440">
    <property type="entry name" value="NADH_UbQ/plastoQ_OxRdtase_su3"/>
</dbReference>
<evidence type="ECO:0000256" key="5">
    <source>
        <dbReference type="ARBA" id="ARBA00022989"/>
    </source>
</evidence>
<keyword evidence="7" id="KW-0874">Quinone</keyword>
<accession>A0A5Q2RHU7</accession>
<feature type="transmembrane region" description="Helical" evidence="8">
    <location>
        <begin position="62"/>
        <end position="85"/>
    </location>
</feature>
<dbReference type="RefSeq" id="WP_153758247.1">
    <property type="nucleotide sequence ID" value="NZ_CP045851.1"/>
</dbReference>
<keyword evidence="3" id="KW-0813">Transport</keyword>
<evidence type="ECO:0000256" key="6">
    <source>
        <dbReference type="ARBA" id="ARBA00023136"/>
    </source>
</evidence>
<evidence type="ECO:0000256" key="8">
    <source>
        <dbReference type="SAM" id="Phobius"/>
    </source>
</evidence>
<keyword evidence="6 8" id="KW-0472">Membrane</keyword>
<keyword evidence="7" id="KW-0520">NAD</keyword>
<feature type="transmembrane region" description="Helical" evidence="8">
    <location>
        <begin position="6"/>
        <end position="24"/>
    </location>
</feature>
<reference evidence="9 10" key="1">
    <citation type="submission" date="2019-11" db="EMBL/GenBank/DDBJ databases">
        <authorList>
            <person name="He Y."/>
        </authorList>
    </citation>
    <scope>NUCLEOTIDE SEQUENCE [LARGE SCALE GENOMIC DNA]</scope>
    <source>
        <strain evidence="9 10">SCSIO 58843</strain>
    </source>
</reference>
<evidence type="ECO:0000256" key="4">
    <source>
        <dbReference type="ARBA" id="ARBA00022692"/>
    </source>
</evidence>
<evidence type="ECO:0000256" key="7">
    <source>
        <dbReference type="RuleBase" id="RU003639"/>
    </source>
</evidence>
<evidence type="ECO:0000256" key="1">
    <source>
        <dbReference type="ARBA" id="ARBA00004370"/>
    </source>
</evidence>
<gene>
    <name evidence="9" type="ORF">GH723_02950</name>
</gene>
<sequence length="120" mass="13272">MSVLGPVGAALAVFVFATIAFVAIRSASDAIAGVGETAPERTPFLGGHEPEVHAWSRFHARYYVMALLFLAFDMEMVFMYPWAVVFVREGGIALAEMGMFITILLVGVLYAWRERALRWA</sequence>
<dbReference type="KEGG" id="atq:GH723_02950"/>
<dbReference type="GO" id="GO:0005886">
    <property type="term" value="C:plasma membrane"/>
    <property type="evidence" value="ECO:0007669"/>
    <property type="project" value="UniProtKB-SubCell"/>
</dbReference>
<protein>
    <recommendedName>
        <fullName evidence="7">NADH-quinone oxidoreductase subunit</fullName>
        <ecNumber evidence="7">7.1.1.-</ecNumber>
    </recommendedName>
</protein>
<keyword evidence="5 8" id="KW-1133">Transmembrane helix</keyword>
<comment type="similarity">
    <text evidence="2 7">Belongs to the complex I subunit 3 family.</text>
</comment>
<dbReference type="EC" id="7.1.1.-" evidence="7"/>
<keyword evidence="10" id="KW-1185">Reference proteome</keyword>
<comment type="function">
    <text evidence="7">NDH-1 shuttles electrons from NADH, via FMN and iron-sulfur (Fe-S) centers, to quinones in the respiratory chain.</text>
</comment>
<name>A0A5Q2RHU7_9ACTN</name>
<dbReference type="Pfam" id="PF00507">
    <property type="entry name" value="Oxidored_q4"/>
    <property type="match status" value="1"/>
</dbReference>
<dbReference type="Gene3D" id="1.20.58.1610">
    <property type="entry name" value="NADH:ubiquinone/plastoquinone oxidoreductase, chain 3"/>
    <property type="match status" value="1"/>
</dbReference>
<dbReference type="GO" id="GO:0048038">
    <property type="term" value="F:quinone binding"/>
    <property type="evidence" value="ECO:0007669"/>
    <property type="project" value="UniProtKB-KW"/>
</dbReference>
<dbReference type="Proteomes" id="UP000334019">
    <property type="component" value="Chromosome"/>
</dbReference>
<dbReference type="AlphaFoldDB" id="A0A5Q2RHU7"/>
<evidence type="ECO:0000313" key="9">
    <source>
        <dbReference type="EMBL" id="QGG94141.1"/>
    </source>
</evidence>
<dbReference type="GO" id="GO:0008137">
    <property type="term" value="F:NADH dehydrogenase (ubiquinone) activity"/>
    <property type="evidence" value="ECO:0007669"/>
    <property type="project" value="InterPro"/>
</dbReference>
<organism evidence="9 10">
    <name type="scientific">Actinomarinicola tropica</name>
    <dbReference type="NCBI Taxonomy" id="2789776"/>
    <lineage>
        <taxon>Bacteria</taxon>
        <taxon>Bacillati</taxon>
        <taxon>Actinomycetota</taxon>
        <taxon>Acidimicrobiia</taxon>
        <taxon>Acidimicrobiales</taxon>
        <taxon>Iamiaceae</taxon>
        <taxon>Actinomarinicola</taxon>
    </lineage>
</organism>
<comment type="subcellular location">
    <subcellularLocation>
        <location evidence="7">Cell membrane</location>
        <topology evidence="7">Multi-pass membrane protein</topology>
    </subcellularLocation>
    <subcellularLocation>
        <location evidence="1">Membrane</location>
    </subcellularLocation>
</comment>
<comment type="catalytic activity">
    <reaction evidence="7">
        <text>a quinone + NADH + 5 H(+)(in) = a quinol + NAD(+) + 4 H(+)(out)</text>
        <dbReference type="Rhea" id="RHEA:57888"/>
        <dbReference type="ChEBI" id="CHEBI:15378"/>
        <dbReference type="ChEBI" id="CHEBI:24646"/>
        <dbReference type="ChEBI" id="CHEBI:57540"/>
        <dbReference type="ChEBI" id="CHEBI:57945"/>
        <dbReference type="ChEBI" id="CHEBI:132124"/>
    </reaction>
</comment>
<evidence type="ECO:0000313" key="10">
    <source>
        <dbReference type="Proteomes" id="UP000334019"/>
    </source>
</evidence>
<dbReference type="PANTHER" id="PTHR11058:SF9">
    <property type="entry name" value="NADH-UBIQUINONE OXIDOREDUCTASE CHAIN 3"/>
    <property type="match status" value="1"/>
</dbReference>
<dbReference type="GO" id="GO:0030964">
    <property type="term" value="C:NADH dehydrogenase complex"/>
    <property type="evidence" value="ECO:0007669"/>
    <property type="project" value="TreeGrafter"/>
</dbReference>
<evidence type="ECO:0000256" key="2">
    <source>
        <dbReference type="ARBA" id="ARBA00008472"/>
    </source>
</evidence>
<dbReference type="EMBL" id="CP045851">
    <property type="protein sequence ID" value="QGG94141.1"/>
    <property type="molecule type" value="Genomic_DNA"/>
</dbReference>